<keyword evidence="1" id="KW-1133">Transmembrane helix</keyword>
<dbReference type="EMBL" id="ARXZ02000004">
    <property type="protein sequence ID" value="ERI01311.1"/>
    <property type="molecule type" value="Genomic_DNA"/>
</dbReference>
<name>A0AAN4KQV3_BACTU</name>
<keyword evidence="1" id="KW-0812">Transmembrane</keyword>
<dbReference type="AlphaFoldDB" id="A0AAN4KQV3"/>
<comment type="caution">
    <text evidence="2">The sequence shown here is derived from an EMBL/GenBank/DDBJ whole genome shotgun (WGS) entry which is preliminary data.</text>
</comment>
<reference evidence="2 3" key="1">
    <citation type="journal article" date="2013" name="Genome Announc.">
        <title>Draft Genome Sequence of Bacillus thuringiensis var. thuringiensis Strain T01-328, a Brazilian Isolate That Produces a Soluble Pesticide Protein, Cry1Ia.</title>
        <authorList>
            <person name="Varani A.M."/>
            <person name="Lemos M.V."/>
            <person name="Fernandes C.C."/>
            <person name="Lemos E.G."/>
            <person name="Alves E.C."/>
            <person name="Desiderio J.A."/>
        </authorList>
    </citation>
    <scope>NUCLEOTIDE SEQUENCE [LARGE SCALE GENOMIC DNA]</scope>
    <source>
        <strain evidence="2 3">T01-328</strain>
    </source>
</reference>
<feature type="transmembrane region" description="Helical" evidence="1">
    <location>
        <begin position="265"/>
        <end position="287"/>
    </location>
</feature>
<evidence type="ECO:0000313" key="2">
    <source>
        <dbReference type="EMBL" id="ERI01311.1"/>
    </source>
</evidence>
<dbReference type="Proteomes" id="UP000013487">
    <property type="component" value="Unassembled WGS sequence"/>
</dbReference>
<sequence>MFQLPDFNMSGLKNQLSNIFTMDKVLPVIINGILIISVVICAMVILNLINEKRMRDKLHGKTTKKKAEDVFLNRVSLFKRFYQNLEFFLIEKGKEGLLDIYYYGFLGVNACILIGFIVVKQYFLAIVIPLFLLYIANKIIKMLAVDLMEQIEEQLPSAIDHIIRISSKYGDMKSIIYETARSCDNPLREILENISRKMISGDAETVLLQFGEEYDNVWINSLVFTLISYMEDASKTTTIENLRHLRNILEKENRLKKSRVTDAKYSVAINYFIAVLASGAGLLNIVLNPKGREFFFSSFLGLICFLLGYGAVLGTIMLNIKMTRVKKSK</sequence>
<evidence type="ECO:0000256" key="1">
    <source>
        <dbReference type="SAM" id="Phobius"/>
    </source>
</evidence>
<protein>
    <recommendedName>
        <fullName evidence="4">Flp pilus assembly protein TadB</fullName>
    </recommendedName>
</protein>
<accession>A0AAN4KQV3</accession>
<feature type="transmembrane region" description="Helical" evidence="1">
    <location>
        <begin position="123"/>
        <end position="140"/>
    </location>
</feature>
<keyword evidence="1" id="KW-0472">Membrane</keyword>
<evidence type="ECO:0000313" key="3">
    <source>
        <dbReference type="Proteomes" id="UP000013487"/>
    </source>
</evidence>
<gene>
    <name evidence="2" type="ORF">BTCBT_002866</name>
</gene>
<evidence type="ECO:0008006" key="4">
    <source>
        <dbReference type="Google" id="ProtNLM"/>
    </source>
</evidence>
<organism evidence="2 3">
    <name type="scientific">Bacillus thuringiensis T01-328</name>
    <dbReference type="NCBI Taxonomy" id="1324966"/>
    <lineage>
        <taxon>Bacteria</taxon>
        <taxon>Bacillati</taxon>
        <taxon>Bacillota</taxon>
        <taxon>Bacilli</taxon>
        <taxon>Bacillales</taxon>
        <taxon>Bacillaceae</taxon>
        <taxon>Bacillus</taxon>
        <taxon>Bacillus cereus group</taxon>
    </lineage>
</organism>
<dbReference type="RefSeq" id="WP_000487173.1">
    <property type="nucleotide sequence ID" value="NZ_ARXZ02000004.1"/>
</dbReference>
<feature type="transmembrane region" description="Helical" evidence="1">
    <location>
        <begin position="100"/>
        <end position="117"/>
    </location>
</feature>
<proteinExistence type="predicted"/>
<feature type="transmembrane region" description="Helical" evidence="1">
    <location>
        <begin position="299"/>
        <end position="320"/>
    </location>
</feature>
<feature type="transmembrane region" description="Helical" evidence="1">
    <location>
        <begin position="25"/>
        <end position="49"/>
    </location>
</feature>